<proteinExistence type="predicted"/>
<dbReference type="AlphaFoldDB" id="K5XW05"/>
<sequence>MRYFLSTLKPGRSSATKTSSVIYHSQLFWPFFLLFSLLPSFSRRRLSHTLCTGSRPQNSLKMSTNI</sequence>
<feature type="transmembrane region" description="Helical" evidence="1">
    <location>
        <begin position="20"/>
        <end position="38"/>
    </location>
</feature>
<reference evidence="3" key="1">
    <citation type="journal article" date="2012" name="Proc. Natl. Acad. Sci. U.S.A.">
        <title>Genome sequence of the button mushroom Agaricus bisporus reveals mechanisms governing adaptation to a humic-rich ecological niche.</title>
        <authorList>
            <person name="Morin E."/>
            <person name="Kohler A."/>
            <person name="Baker A.R."/>
            <person name="Foulongne-Oriol M."/>
            <person name="Lombard V."/>
            <person name="Nagy L.G."/>
            <person name="Ohm R.A."/>
            <person name="Patyshakuliyeva A."/>
            <person name="Brun A."/>
            <person name="Aerts A.L."/>
            <person name="Bailey A.M."/>
            <person name="Billette C."/>
            <person name="Coutinho P.M."/>
            <person name="Deakin G."/>
            <person name="Doddapaneni H."/>
            <person name="Floudas D."/>
            <person name="Grimwood J."/>
            <person name="Hilden K."/>
            <person name="Kuees U."/>
            <person name="LaButti K.M."/>
            <person name="Lapidus A."/>
            <person name="Lindquist E.A."/>
            <person name="Lucas S.M."/>
            <person name="Murat C."/>
            <person name="Riley R.W."/>
            <person name="Salamov A.A."/>
            <person name="Schmutz J."/>
            <person name="Subramanian V."/>
            <person name="Woesten H.A.B."/>
            <person name="Xu J."/>
            <person name="Eastwood D.C."/>
            <person name="Foster G.D."/>
            <person name="Sonnenberg A.S."/>
            <person name="Cullen D."/>
            <person name="de Vries R.P."/>
            <person name="Lundell T."/>
            <person name="Hibbett D.S."/>
            <person name="Henrissat B."/>
            <person name="Burton K.S."/>
            <person name="Kerrigan R.W."/>
            <person name="Challen M.P."/>
            <person name="Grigoriev I.V."/>
            <person name="Martin F."/>
        </authorList>
    </citation>
    <scope>NUCLEOTIDE SEQUENCE [LARGE SCALE GENOMIC DNA]</scope>
    <source>
        <strain evidence="3">JB137-S8 / ATCC MYA-4627 / FGSC 10392</strain>
    </source>
</reference>
<evidence type="ECO:0000313" key="3">
    <source>
        <dbReference type="Proteomes" id="UP000008493"/>
    </source>
</evidence>
<protein>
    <submittedName>
        <fullName evidence="2">Uncharacterized protein</fullName>
    </submittedName>
</protein>
<organism evidence="2 3">
    <name type="scientific">Agaricus bisporus var. burnettii (strain JB137-S8 / ATCC MYA-4627 / FGSC 10392)</name>
    <name type="common">White button mushroom</name>
    <dbReference type="NCBI Taxonomy" id="597362"/>
    <lineage>
        <taxon>Eukaryota</taxon>
        <taxon>Fungi</taxon>
        <taxon>Dikarya</taxon>
        <taxon>Basidiomycota</taxon>
        <taxon>Agaricomycotina</taxon>
        <taxon>Agaricomycetes</taxon>
        <taxon>Agaricomycetidae</taxon>
        <taxon>Agaricales</taxon>
        <taxon>Agaricineae</taxon>
        <taxon>Agaricaceae</taxon>
        <taxon>Agaricus</taxon>
    </lineage>
</organism>
<dbReference type="EMBL" id="JH971390">
    <property type="protein sequence ID" value="EKM79385.1"/>
    <property type="molecule type" value="Genomic_DNA"/>
</dbReference>
<dbReference type="GeneID" id="18824162"/>
<keyword evidence="3" id="KW-1185">Reference proteome</keyword>
<dbReference type="InParanoid" id="K5XW05"/>
<keyword evidence="1" id="KW-0472">Membrane</keyword>
<keyword evidence="1" id="KW-1133">Transmembrane helix</keyword>
<evidence type="ECO:0000313" key="2">
    <source>
        <dbReference type="EMBL" id="EKM79385.1"/>
    </source>
</evidence>
<keyword evidence="1" id="KW-0812">Transmembrane</keyword>
<dbReference type="KEGG" id="abp:AGABI1DRAFT113949"/>
<dbReference type="RefSeq" id="XP_007330061.1">
    <property type="nucleotide sequence ID" value="XM_007329999.1"/>
</dbReference>
<dbReference type="HOGENOM" id="CLU_2830623_0_0_1"/>
<dbReference type="Proteomes" id="UP000008493">
    <property type="component" value="Unassembled WGS sequence"/>
</dbReference>
<accession>K5XW05</accession>
<gene>
    <name evidence="2" type="ORF">AGABI1DRAFT_113949</name>
</gene>
<evidence type="ECO:0000256" key="1">
    <source>
        <dbReference type="SAM" id="Phobius"/>
    </source>
</evidence>
<name>K5XW05_AGABU</name>